<evidence type="ECO:0000313" key="1">
    <source>
        <dbReference type="EMBL" id="CAK0800725.1"/>
    </source>
</evidence>
<protein>
    <submittedName>
        <fullName evidence="1">Uncharacterized protein</fullName>
    </submittedName>
</protein>
<accession>A0ABN9Q8I0</accession>
<comment type="caution">
    <text evidence="1">The sequence shown here is derived from an EMBL/GenBank/DDBJ whole genome shotgun (WGS) entry which is preliminary data.</text>
</comment>
<keyword evidence="2" id="KW-1185">Reference proteome</keyword>
<organism evidence="1 2">
    <name type="scientific">Prorocentrum cordatum</name>
    <dbReference type="NCBI Taxonomy" id="2364126"/>
    <lineage>
        <taxon>Eukaryota</taxon>
        <taxon>Sar</taxon>
        <taxon>Alveolata</taxon>
        <taxon>Dinophyceae</taxon>
        <taxon>Prorocentrales</taxon>
        <taxon>Prorocentraceae</taxon>
        <taxon>Prorocentrum</taxon>
    </lineage>
</organism>
<dbReference type="Proteomes" id="UP001189429">
    <property type="component" value="Unassembled WGS sequence"/>
</dbReference>
<name>A0ABN9Q8I0_9DINO</name>
<proteinExistence type="predicted"/>
<sequence length="402" mass="43335">MLTHHAQPLPLGPAHVECEPCLLQCAIPVGQDWAMREAGGVIGGSRGRFARASATLAILALLCCAVATGLVCTRGAASVGSGDANHMSLAGLDISSSSSNASIDGDIRIQIWLLLPRPDFDKGLLLYHPALVSFKDGFTAMGANVSIVGRSDFELIKAHLASTSALSESHWIVIFPHDGEDASWLQLQECRKRGARLVVFNTEPGYPGQPQSITQLVSYLGAAEIWEYSQKNLLYYHSTTPAIVRYVPPHYTHSLDYGIDLHGGPVQKMNSTCVLQTKSTRDSTIMDAVSEFFQGSLQELEVNPANATLSTMRNAFIDCAIGLNLHALGGDLSVGQMESFRMALFLSNKMCVVSEGLDPVEMPIWDGLVQTPGVWKPDMESRLAGLKQVADSCSYKSSGRTP</sequence>
<dbReference type="EMBL" id="CAUYUJ010002425">
    <property type="protein sequence ID" value="CAK0800725.1"/>
    <property type="molecule type" value="Genomic_DNA"/>
</dbReference>
<reference evidence="1" key="1">
    <citation type="submission" date="2023-10" db="EMBL/GenBank/DDBJ databases">
        <authorList>
            <person name="Chen Y."/>
            <person name="Shah S."/>
            <person name="Dougan E. K."/>
            <person name="Thang M."/>
            <person name="Chan C."/>
        </authorList>
    </citation>
    <scope>NUCLEOTIDE SEQUENCE [LARGE SCALE GENOMIC DNA]</scope>
</reference>
<evidence type="ECO:0000313" key="2">
    <source>
        <dbReference type="Proteomes" id="UP001189429"/>
    </source>
</evidence>
<gene>
    <name evidence="1" type="ORF">PCOR1329_LOCUS8790</name>
</gene>